<evidence type="ECO:0000256" key="3">
    <source>
        <dbReference type="ARBA" id="ARBA00022475"/>
    </source>
</evidence>
<keyword evidence="3" id="KW-1003">Cell membrane</keyword>
<evidence type="ECO:0000256" key="8">
    <source>
        <dbReference type="RuleBase" id="RU363032"/>
    </source>
</evidence>
<feature type="transmembrane region" description="Helical" evidence="8">
    <location>
        <begin position="250"/>
        <end position="271"/>
    </location>
</feature>
<feature type="domain" description="ABC transmembrane type-1" evidence="9">
    <location>
        <begin position="80"/>
        <end position="268"/>
    </location>
</feature>
<comment type="subcellular location">
    <subcellularLocation>
        <location evidence="1">Cell inner membrane</location>
        <topology evidence="1">Multi-pass membrane protein</topology>
    </subcellularLocation>
    <subcellularLocation>
        <location evidence="8">Cell membrane</location>
        <topology evidence="8">Multi-pass membrane protein</topology>
    </subcellularLocation>
</comment>
<evidence type="ECO:0000256" key="7">
    <source>
        <dbReference type="ARBA" id="ARBA00023136"/>
    </source>
</evidence>
<keyword evidence="2 8" id="KW-0813">Transport</keyword>
<dbReference type="PANTHER" id="PTHR43357">
    <property type="entry name" value="INNER MEMBRANE ABC TRANSPORTER PERMEASE PROTEIN YDCV"/>
    <property type="match status" value="1"/>
</dbReference>
<keyword evidence="5 8" id="KW-0812">Transmembrane</keyword>
<name>A0ABT5YQA1_9PROT</name>
<gene>
    <name evidence="10" type="ORF">P2G67_13580</name>
</gene>
<dbReference type="Pfam" id="PF00528">
    <property type="entry name" value="BPD_transp_1"/>
    <property type="match status" value="1"/>
</dbReference>
<feature type="transmembrane region" description="Helical" evidence="8">
    <location>
        <begin position="21"/>
        <end position="42"/>
    </location>
</feature>
<evidence type="ECO:0000256" key="6">
    <source>
        <dbReference type="ARBA" id="ARBA00022989"/>
    </source>
</evidence>
<keyword evidence="7 8" id="KW-0472">Membrane</keyword>
<organism evidence="10 11">
    <name type="scientific">Aquibaculum arenosum</name>
    <dbReference type="NCBI Taxonomy" id="3032591"/>
    <lineage>
        <taxon>Bacteria</taxon>
        <taxon>Pseudomonadati</taxon>
        <taxon>Pseudomonadota</taxon>
        <taxon>Alphaproteobacteria</taxon>
        <taxon>Rhodospirillales</taxon>
        <taxon>Rhodovibrionaceae</taxon>
        <taxon>Aquibaculum</taxon>
    </lineage>
</organism>
<feature type="transmembrane region" description="Helical" evidence="8">
    <location>
        <begin position="117"/>
        <end position="139"/>
    </location>
</feature>
<sequence>MADQNDHYGLRYKVWRVVYRLLCVSVYAFLMLPILVIIPLSFNAQPYFTFTREMLTFQSDGFSIRWYQELVTNPNWRLAIGNSLAIALAATALSTFLGTLAALGLSSPYMPFRKSVTSVVLLPLIVPLIVVAAGTYFFYSQIGLAQTLPGIIIAHTMLGTPFVVITVTATLSGFDRGLLRAAASLGATPFRTFFKVVMPLISPGIFSGALFAFVISFDEPVIALFLAGFDQRTVPIQMWSGIREQLSPDILAAATLLIVLSVLLLLTAEWLRRRSARLRSGQS</sequence>
<dbReference type="SUPFAM" id="SSF161098">
    <property type="entry name" value="MetI-like"/>
    <property type="match status" value="1"/>
</dbReference>
<accession>A0ABT5YQA1</accession>
<feature type="transmembrane region" description="Helical" evidence="8">
    <location>
        <begin position="84"/>
        <end position="105"/>
    </location>
</feature>
<dbReference type="PANTHER" id="PTHR43357:SF4">
    <property type="entry name" value="INNER MEMBRANE ABC TRANSPORTER PERMEASE PROTEIN YDCV"/>
    <property type="match status" value="1"/>
</dbReference>
<dbReference type="InterPro" id="IPR000515">
    <property type="entry name" value="MetI-like"/>
</dbReference>
<dbReference type="RefSeq" id="WP_275823777.1">
    <property type="nucleotide sequence ID" value="NZ_JARHUD010000008.1"/>
</dbReference>
<evidence type="ECO:0000256" key="4">
    <source>
        <dbReference type="ARBA" id="ARBA00022519"/>
    </source>
</evidence>
<evidence type="ECO:0000259" key="9">
    <source>
        <dbReference type="PROSITE" id="PS50928"/>
    </source>
</evidence>
<keyword evidence="11" id="KW-1185">Reference proteome</keyword>
<dbReference type="Gene3D" id="1.10.3720.10">
    <property type="entry name" value="MetI-like"/>
    <property type="match status" value="1"/>
</dbReference>
<feature type="transmembrane region" description="Helical" evidence="8">
    <location>
        <begin position="192"/>
        <end position="215"/>
    </location>
</feature>
<keyword evidence="4" id="KW-0997">Cell inner membrane</keyword>
<proteinExistence type="inferred from homology"/>
<evidence type="ECO:0000256" key="2">
    <source>
        <dbReference type="ARBA" id="ARBA00022448"/>
    </source>
</evidence>
<dbReference type="EMBL" id="JARHUD010000008">
    <property type="protein sequence ID" value="MDF2097008.1"/>
    <property type="molecule type" value="Genomic_DNA"/>
</dbReference>
<evidence type="ECO:0000313" key="10">
    <source>
        <dbReference type="EMBL" id="MDF2097008.1"/>
    </source>
</evidence>
<dbReference type="CDD" id="cd06261">
    <property type="entry name" value="TM_PBP2"/>
    <property type="match status" value="1"/>
</dbReference>
<dbReference type="PROSITE" id="PS50928">
    <property type="entry name" value="ABC_TM1"/>
    <property type="match status" value="1"/>
</dbReference>
<protein>
    <submittedName>
        <fullName evidence="10">ABC transporter permease</fullName>
    </submittedName>
</protein>
<reference evidence="10 11" key="1">
    <citation type="submission" date="2023-03" db="EMBL/GenBank/DDBJ databases">
        <title>Fodinicurvata sp. CAU 1616 isolated from sea sendiment.</title>
        <authorList>
            <person name="Kim W."/>
        </authorList>
    </citation>
    <scope>NUCLEOTIDE SEQUENCE [LARGE SCALE GENOMIC DNA]</scope>
    <source>
        <strain evidence="10 11">CAU 1616</strain>
    </source>
</reference>
<keyword evidence="6 8" id="KW-1133">Transmembrane helix</keyword>
<evidence type="ECO:0000313" key="11">
    <source>
        <dbReference type="Proteomes" id="UP001215503"/>
    </source>
</evidence>
<comment type="caution">
    <text evidence="10">The sequence shown here is derived from an EMBL/GenBank/DDBJ whole genome shotgun (WGS) entry which is preliminary data.</text>
</comment>
<dbReference type="Proteomes" id="UP001215503">
    <property type="component" value="Unassembled WGS sequence"/>
</dbReference>
<evidence type="ECO:0000256" key="1">
    <source>
        <dbReference type="ARBA" id="ARBA00004429"/>
    </source>
</evidence>
<feature type="transmembrane region" description="Helical" evidence="8">
    <location>
        <begin position="151"/>
        <end position="171"/>
    </location>
</feature>
<dbReference type="InterPro" id="IPR035906">
    <property type="entry name" value="MetI-like_sf"/>
</dbReference>
<evidence type="ECO:0000256" key="5">
    <source>
        <dbReference type="ARBA" id="ARBA00022692"/>
    </source>
</evidence>
<comment type="similarity">
    <text evidence="8">Belongs to the binding-protein-dependent transport system permease family.</text>
</comment>